<dbReference type="Proteomes" id="UP001254759">
    <property type="component" value="Unassembled WGS sequence"/>
</dbReference>
<accession>A0ABU1RS84</accession>
<evidence type="ECO:0000313" key="2">
    <source>
        <dbReference type="EMBL" id="MDR6841629.1"/>
    </source>
</evidence>
<dbReference type="InterPro" id="IPR036249">
    <property type="entry name" value="Thioredoxin-like_sf"/>
</dbReference>
<organism evidence="2 3">
    <name type="scientific">Pseudoxanthomonas sacheonensis</name>
    <dbReference type="NCBI Taxonomy" id="443615"/>
    <lineage>
        <taxon>Bacteria</taxon>
        <taxon>Pseudomonadati</taxon>
        <taxon>Pseudomonadota</taxon>
        <taxon>Gammaproteobacteria</taxon>
        <taxon>Lysobacterales</taxon>
        <taxon>Lysobacteraceae</taxon>
        <taxon>Pseudoxanthomonas</taxon>
    </lineage>
</organism>
<gene>
    <name evidence="2" type="ORF">J2W94_001914</name>
</gene>
<keyword evidence="3" id="KW-1185">Reference proteome</keyword>
<dbReference type="RefSeq" id="WP_310092585.1">
    <property type="nucleotide sequence ID" value="NZ_JAVDTT010000002.1"/>
</dbReference>
<protein>
    <recommendedName>
        <fullName evidence="4">Thioredoxin domain-containing protein</fullName>
    </recommendedName>
</protein>
<feature type="transmembrane region" description="Helical" evidence="1">
    <location>
        <begin position="21"/>
        <end position="40"/>
    </location>
</feature>
<reference evidence="2 3" key="1">
    <citation type="submission" date="2023-07" db="EMBL/GenBank/DDBJ databases">
        <title>Sorghum-associated microbial communities from plants grown in Nebraska, USA.</title>
        <authorList>
            <person name="Schachtman D."/>
        </authorList>
    </citation>
    <scope>NUCLEOTIDE SEQUENCE [LARGE SCALE GENOMIC DNA]</scope>
    <source>
        <strain evidence="2 3">BE107</strain>
    </source>
</reference>
<dbReference type="SUPFAM" id="SSF52833">
    <property type="entry name" value="Thioredoxin-like"/>
    <property type="match status" value="1"/>
</dbReference>
<comment type="caution">
    <text evidence="2">The sequence shown here is derived from an EMBL/GenBank/DDBJ whole genome shotgun (WGS) entry which is preliminary data.</text>
</comment>
<keyword evidence="1" id="KW-1133">Transmembrane helix</keyword>
<sequence>MNSNPPLPTSSEAARIRRGRWILVLIFLLFFGTIFGAGVLRFSGWQPHGTKAHGEMLRPAVDARAVVPKLAGGGDYAWRPAERMWRIVVAPPADCASDCLKLAKDLDVVWQLFGNNADHVEILWIGPRPAGAPDTVSLRQLQPTPELLTALPRVNDPAGVPVYVIDPNGFVILRYAPGTDPGFIRTDVSKLLKLI</sequence>
<evidence type="ECO:0008006" key="4">
    <source>
        <dbReference type="Google" id="ProtNLM"/>
    </source>
</evidence>
<keyword evidence="1" id="KW-0812">Transmembrane</keyword>
<evidence type="ECO:0000256" key="1">
    <source>
        <dbReference type="SAM" id="Phobius"/>
    </source>
</evidence>
<proteinExistence type="predicted"/>
<keyword evidence="1" id="KW-0472">Membrane</keyword>
<name>A0ABU1RS84_9GAMM</name>
<evidence type="ECO:0000313" key="3">
    <source>
        <dbReference type="Proteomes" id="UP001254759"/>
    </source>
</evidence>
<dbReference type="EMBL" id="JAVDTT010000002">
    <property type="protein sequence ID" value="MDR6841629.1"/>
    <property type="molecule type" value="Genomic_DNA"/>
</dbReference>